<dbReference type="Proteomes" id="UP000762110">
    <property type="component" value="Unassembled WGS sequence"/>
</dbReference>
<dbReference type="NCBIfam" id="TIGR03511">
    <property type="entry name" value="GldH_lipo"/>
    <property type="match status" value="1"/>
</dbReference>
<feature type="chain" id="PRO_5047269110" evidence="1">
    <location>
        <begin position="23"/>
        <end position="154"/>
    </location>
</feature>
<name>A0ABX2DC33_9SPHI</name>
<feature type="signal peptide" evidence="1">
    <location>
        <begin position="1"/>
        <end position="22"/>
    </location>
</feature>
<protein>
    <submittedName>
        <fullName evidence="2">Gliding motility lipoprotein GldH</fullName>
    </submittedName>
</protein>
<comment type="caution">
    <text evidence="2">The sequence shown here is derived from an EMBL/GenBank/DDBJ whole genome shotgun (WGS) entry which is preliminary data.</text>
</comment>
<evidence type="ECO:0000256" key="1">
    <source>
        <dbReference type="SAM" id="SignalP"/>
    </source>
</evidence>
<gene>
    <name evidence="2" type="ORF">HQN85_07530</name>
</gene>
<sequence length="154" mass="17886">MTKTKFILLFLMVLLFIFGCNNTNLVDTNVNVEDNSWTYAKSIKTTVEIKDTIQTYQLYFKLRHTTDYRYANLYVVLHLKGNGLNKSTRYQFKLAKNDGEWLGKGSGDLYTYNFPLLTNYHFAKSGKYEIEIEQNMRDNPLIGISDVGITLVKQ</sequence>
<dbReference type="InterPro" id="IPR020018">
    <property type="entry name" value="Motility-assoc_lipoprot_GldH"/>
</dbReference>
<keyword evidence="1" id="KW-0732">Signal</keyword>
<accession>A0ABX2DC33</accession>
<keyword evidence="3" id="KW-1185">Reference proteome</keyword>
<evidence type="ECO:0000313" key="2">
    <source>
        <dbReference type="EMBL" id="NQX31570.1"/>
    </source>
</evidence>
<dbReference type="RefSeq" id="WP_173270861.1">
    <property type="nucleotide sequence ID" value="NZ_JABMKV010000002.1"/>
</dbReference>
<dbReference type="PROSITE" id="PS51257">
    <property type="entry name" value="PROKAR_LIPOPROTEIN"/>
    <property type="match status" value="1"/>
</dbReference>
<organism evidence="2 3">
    <name type="scientific">Pedobacter boryungensis</name>
    <dbReference type="NCBI Taxonomy" id="869962"/>
    <lineage>
        <taxon>Bacteria</taxon>
        <taxon>Pseudomonadati</taxon>
        <taxon>Bacteroidota</taxon>
        <taxon>Sphingobacteriia</taxon>
        <taxon>Sphingobacteriales</taxon>
        <taxon>Sphingobacteriaceae</taxon>
        <taxon>Pedobacter</taxon>
    </lineage>
</organism>
<reference evidence="2 3" key="1">
    <citation type="submission" date="2020-05" db="EMBL/GenBank/DDBJ databases">
        <title>Description of Pedobacter foliorum sp. nov.</title>
        <authorList>
            <person name="Qi S."/>
            <person name="Carlier A."/>
            <person name="Cnockaert M."/>
            <person name="Vandamme P."/>
        </authorList>
    </citation>
    <scope>NUCLEOTIDE SEQUENCE [LARGE SCALE GENOMIC DNA]</scope>
    <source>
        <strain evidence="2 3">LMG 31300</strain>
    </source>
</reference>
<keyword evidence="2" id="KW-0449">Lipoprotein</keyword>
<proteinExistence type="predicted"/>
<dbReference type="Pfam" id="PF14109">
    <property type="entry name" value="GldH_lipo"/>
    <property type="match status" value="1"/>
</dbReference>
<dbReference type="EMBL" id="JABMKV010000002">
    <property type="protein sequence ID" value="NQX31570.1"/>
    <property type="molecule type" value="Genomic_DNA"/>
</dbReference>
<evidence type="ECO:0000313" key="3">
    <source>
        <dbReference type="Proteomes" id="UP000762110"/>
    </source>
</evidence>